<dbReference type="EMBL" id="JAVRRJ010000020">
    <property type="protein sequence ID" value="KAK5080168.1"/>
    <property type="molecule type" value="Genomic_DNA"/>
</dbReference>
<dbReference type="PANTHER" id="PTHR47843">
    <property type="entry name" value="BTB DOMAIN-CONTAINING PROTEIN-RELATED"/>
    <property type="match status" value="1"/>
</dbReference>
<dbReference type="AlphaFoldDB" id="A0AAN7QC97"/>
<accession>A0AAN7QC97</accession>
<reference evidence="2 3" key="1">
    <citation type="submission" date="2023-08" db="EMBL/GenBank/DDBJ databases">
        <title>Black Yeasts Isolated from many extreme environments.</title>
        <authorList>
            <person name="Coleine C."/>
            <person name="Stajich J.E."/>
            <person name="Selbmann L."/>
        </authorList>
    </citation>
    <scope>NUCLEOTIDE SEQUENCE [LARGE SCALE GENOMIC DNA]</scope>
    <source>
        <strain evidence="2 3">CCFEE 5910</strain>
    </source>
</reference>
<proteinExistence type="predicted"/>
<dbReference type="PANTHER" id="PTHR47843:SF5">
    <property type="entry name" value="BTB_POZ DOMAIN PROTEIN"/>
    <property type="match status" value="1"/>
</dbReference>
<evidence type="ECO:0000313" key="3">
    <source>
        <dbReference type="Proteomes" id="UP001309876"/>
    </source>
</evidence>
<keyword evidence="3" id="KW-1185">Reference proteome</keyword>
<organism evidence="2 3">
    <name type="scientific">Lithohypha guttulata</name>
    <dbReference type="NCBI Taxonomy" id="1690604"/>
    <lineage>
        <taxon>Eukaryota</taxon>
        <taxon>Fungi</taxon>
        <taxon>Dikarya</taxon>
        <taxon>Ascomycota</taxon>
        <taxon>Pezizomycotina</taxon>
        <taxon>Eurotiomycetes</taxon>
        <taxon>Chaetothyriomycetidae</taxon>
        <taxon>Chaetothyriales</taxon>
        <taxon>Trichomeriaceae</taxon>
        <taxon>Lithohypha</taxon>
    </lineage>
</organism>
<feature type="compositionally biased region" description="Basic residues" evidence="1">
    <location>
        <begin position="71"/>
        <end position="90"/>
    </location>
</feature>
<sequence>MHAPSIRTLYSISFVNRLRPHNARANAEISLIRPTIKLGKTAALSAINRAIAAASEIHVYGEDEWAVGTAKKSKKDKKKKKKGQLSKPRLRNHDRDVNTARLVVNTLVYALADKYEIDDLKAQAKQKFEEAVVQDWDSQAFAYAAELVFSTTPNSDRGLRTVVTKTINMHRELVNYEEVQRLLDSGNGMAWALIQVLLGDHIDD</sequence>
<feature type="region of interest" description="Disordered" evidence="1">
    <location>
        <begin position="70"/>
        <end position="92"/>
    </location>
</feature>
<evidence type="ECO:0000256" key="1">
    <source>
        <dbReference type="SAM" id="MobiDB-lite"/>
    </source>
</evidence>
<name>A0AAN7QC97_9EURO</name>
<evidence type="ECO:0000313" key="2">
    <source>
        <dbReference type="EMBL" id="KAK5080168.1"/>
    </source>
</evidence>
<dbReference type="Proteomes" id="UP001309876">
    <property type="component" value="Unassembled WGS sequence"/>
</dbReference>
<gene>
    <name evidence="2" type="ORF">LTR05_008774</name>
</gene>
<protein>
    <submittedName>
        <fullName evidence="2">Uncharacterized protein</fullName>
    </submittedName>
</protein>
<comment type="caution">
    <text evidence="2">The sequence shown here is derived from an EMBL/GenBank/DDBJ whole genome shotgun (WGS) entry which is preliminary data.</text>
</comment>